<sequence>MYKLGCNSQEKTNSDNDPDDIQWLDSQPVDFVLNISLGSFLSVSSAQMDEILAGLQMSGVRFLRVARGDASRLNQTCGDTGQILPWSWCDQLRISCHSSAGGFLTHRGSNSILKIFMLALLCSLFLFSLDQHPNKNLLIREQIAECVGRFMDLESNEGKEMRRVARQFRDSCGEATTAEGG</sequence>
<dbReference type="PANTHER" id="PTHR48045">
    <property type="entry name" value="UDP-GLYCOSYLTRANSFERASE 72B1"/>
    <property type="match status" value="1"/>
</dbReference>
<dbReference type="eggNOG" id="KOG1192">
    <property type="taxonomic scope" value="Eukaryota"/>
</dbReference>
<dbReference type="OMA" id="IVEDWRI"/>
<accession>V4UGC3</accession>
<gene>
    <name evidence="1" type="ORF">CICLE_v10029814mg</name>
</gene>
<dbReference type="KEGG" id="cic:CICLE_v10029814mg"/>
<dbReference type="AlphaFoldDB" id="V4UGC3"/>
<dbReference type="InParanoid" id="V4UGC3"/>
<dbReference type="Proteomes" id="UP000030687">
    <property type="component" value="Unassembled WGS sequence"/>
</dbReference>
<name>V4UGC3_CITCL</name>
<keyword evidence="2" id="KW-1185">Reference proteome</keyword>
<reference evidence="1 2" key="1">
    <citation type="submission" date="2013-10" db="EMBL/GenBank/DDBJ databases">
        <authorList>
            <consortium name="International Citrus Genome Consortium"/>
            <person name="Jenkins J."/>
            <person name="Schmutz J."/>
            <person name="Prochnik S."/>
            <person name="Rokhsar D."/>
            <person name="Gmitter F."/>
            <person name="Ollitrault P."/>
            <person name="Machado M."/>
            <person name="Talon M."/>
            <person name="Wincker P."/>
            <person name="Jaillon O."/>
            <person name="Morgante M."/>
        </authorList>
    </citation>
    <scope>NUCLEOTIDE SEQUENCE</scope>
    <source>
        <strain evidence="2">cv. Clemenules</strain>
    </source>
</reference>
<dbReference type="EMBL" id="KI536978">
    <property type="protein sequence ID" value="ESR38394.1"/>
    <property type="molecule type" value="Genomic_DNA"/>
</dbReference>
<evidence type="ECO:0000313" key="2">
    <source>
        <dbReference type="Proteomes" id="UP000030687"/>
    </source>
</evidence>
<dbReference type="Gramene" id="ESR38394">
    <property type="protein sequence ID" value="ESR38394"/>
    <property type="gene ID" value="CICLE_v10029814mg"/>
</dbReference>
<dbReference type="Gene3D" id="3.40.50.2000">
    <property type="entry name" value="Glycogen Phosphorylase B"/>
    <property type="match status" value="2"/>
</dbReference>
<proteinExistence type="predicted"/>
<dbReference type="SUPFAM" id="SSF53756">
    <property type="entry name" value="UDP-Glycosyltransferase/glycogen phosphorylase"/>
    <property type="match status" value="1"/>
</dbReference>
<dbReference type="STRING" id="85681.V4UGC3"/>
<dbReference type="PANTHER" id="PTHR48045:SF22">
    <property type="entry name" value="UDP-GLUCURONOSYL_UDP-GLUCOSYLTRANSFERASE"/>
    <property type="match status" value="1"/>
</dbReference>
<protein>
    <submittedName>
        <fullName evidence="1">Uncharacterized protein</fullName>
    </submittedName>
</protein>
<evidence type="ECO:0000313" key="1">
    <source>
        <dbReference type="EMBL" id="ESR38394.1"/>
    </source>
</evidence>
<organism evidence="1 2">
    <name type="scientific">Citrus clementina</name>
    <name type="common">Clementine</name>
    <name type="synonym">Citrus deliciosa x Citrus sinensis</name>
    <dbReference type="NCBI Taxonomy" id="85681"/>
    <lineage>
        <taxon>Eukaryota</taxon>
        <taxon>Viridiplantae</taxon>
        <taxon>Streptophyta</taxon>
        <taxon>Embryophyta</taxon>
        <taxon>Tracheophyta</taxon>
        <taxon>Spermatophyta</taxon>
        <taxon>Magnoliopsida</taxon>
        <taxon>eudicotyledons</taxon>
        <taxon>Gunneridae</taxon>
        <taxon>Pentapetalae</taxon>
        <taxon>rosids</taxon>
        <taxon>malvids</taxon>
        <taxon>Sapindales</taxon>
        <taxon>Rutaceae</taxon>
        <taxon>Aurantioideae</taxon>
        <taxon>Citrus</taxon>
    </lineage>
</organism>